<keyword evidence="9" id="KW-0732">Signal</keyword>
<evidence type="ECO:0000256" key="3">
    <source>
        <dbReference type="ARBA" id="ARBA00022692"/>
    </source>
</evidence>
<keyword evidence="3 8" id="KW-0812">Transmembrane</keyword>
<evidence type="ECO:0000313" key="10">
    <source>
        <dbReference type="EMBL" id="KAJ9580534.1"/>
    </source>
</evidence>
<feature type="chain" id="PRO_5041920396" evidence="9">
    <location>
        <begin position="22"/>
        <end position="632"/>
    </location>
</feature>
<evidence type="ECO:0000256" key="6">
    <source>
        <dbReference type="ARBA" id="ARBA00023170"/>
    </source>
</evidence>
<feature type="non-terminal residue" evidence="10">
    <location>
        <position position="632"/>
    </location>
</feature>
<feature type="transmembrane region" description="Helical" evidence="8">
    <location>
        <begin position="603"/>
        <end position="626"/>
    </location>
</feature>
<feature type="signal peptide" evidence="9">
    <location>
        <begin position="1"/>
        <end position="21"/>
    </location>
</feature>
<comment type="caution">
    <text evidence="10">The sequence shown here is derived from an EMBL/GenBank/DDBJ whole genome shotgun (WGS) entry which is preliminary data.</text>
</comment>
<dbReference type="PANTHER" id="PTHR42643:SF24">
    <property type="entry name" value="IONOTROPIC RECEPTOR 60A"/>
    <property type="match status" value="1"/>
</dbReference>
<feature type="transmembrane region" description="Helical" evidence="8">
    <location>
        <begin position="352"/>
        <end position="371"/>
    </location>
</feature>
<evidence type="ECO:0000256" key="2">
    <source>
        <dbReference type="ARBA" id="ARBA00022475"/>
    </source>
</evidence>
<evidence type="ECO:0000313" key="11">
    <source>
        <dbReference type="Proteomes" id="UP001233999"/>
    </source>
</evidence>
<evidence type="ECO:0000256" key="9">
    <source>
        <dbReference type="SAM" id="SignalP"/>
    </source>
</evidence>
<dbReference type="EMBL" id="JASPKZ010008287">
    <property type="protein sequence ID" value="KAJ9580534.1"/>
    <property type="molecule type" value="Genomic_DNA"/>
</dbReference>
<evidence type="ECO:0000256" key="7">
    <source>
        <dbReference type="ARBA" id="ARBA00023180"/>
    </source>
</evidence>
<comment type="subcellular location">
    <subcellularLocation>
        <location evidence="1">Cell membrane</location>
        <topology evidence="1">Multi-pass membrane protein</topology>
    </subcellularLocation>
</comment>
<keyword evidence="6" id="KW-0675">Receptor</keyword>
<dbReference type="Gene3D" id="3.40.190.10">
    <property type="entry name" value="Periplasmic binding protein-like II"/>
    <property type="match status" value="1"/>
</dbReference>
<keyword evidence="7" id="KW-0325">Glycoprotein</keyword>
<protein>
    <submittedName>
        <fullName evidence="10">Uncharacterized protein</fullName>
    </submittedName>
</protein>
<reference evidence="10" key="2">
    <citation type="submission" date="2023-05" db="EMBL/GenBank/DDBJ databases">
        <authorList>
            <person name="Fouks B."/>
        </authorList>
    </citation>
    <scope>NUCLEOTIDE SEQUENCE</scope>
    <source>
        <strain evidence="10">Stay&amp;Tobe</strain>
        <tissue evidence="10">Testes</tissue>
    </source>
</reference>
<dbReference type="Proteomes" id="UP001233999">
    <property type="component" value="Unassembled WGS sequence"/>
</dbReference>
<proteinExistence type="predicted"/>
<keyword evidence="4 8" id="KW-1133">Transmembrane helix</keyword>
<accession>A0AAD7ZGY8</accession>
<organism evidence="10 11">
    <name type="scientific">Diploptera punctata</name>
    <name type="common">Pacific beetle cockroach</name>
    <dbReference type="NCBI Taxonomy" id="6984"/>
    <lineage>
        <taxon>Eukaryota</taxon>
        <taxon>Metazoa</taxon>
        <taxon>Ecdysozoa</taxon>
        <taxon>Arthropoda</taxon>
        <taxon>Hexapoda</taxon>
        <taxon>Insecta</taxon>
        <taxon>Pterygota</taxon>
        <taxon>Neoptera</taxon>
        <taxon>Polyneoptera</taxon>
        <taxon>Dictyoptera</taxon>
        <taxon>Blattodea</taxon>
        <taxon>Blaberoidea</taxon>
        <taxon>Blaberidae</taxon>
        <taxon>Diplopterinae</taxon>
        <taxon>Diploptera</taxon>
    </lineage>
</organism>
<keyword evidence="5 8" id="KW-0472">Membrane</keyword>
<sequence length="632" mass="74209">MGASGILLNFILLMHIVFVESFKEPLCENHLAFCVATVAQRHFDQLHIIQISMSATKSIKTMQAVNYVLQELNQMSTWSVSFVSLSNNTQVINMLNGKSDVNFNFHGYIIFFPQSDGIDIHVEFFKYLKSLHNLKPLFRQARFLIIFTEFNEFARETNLIIFFKYLFRKFGITDVLIMVPTISEDEFCFYTWFPMKKISFNYNEDDVYLIHCSSCKNKTNFMKNINLYPSKYQNIFNERQLNVSVYVNNITTCYIGQVYTGMEIRLFEDICKILNVSIKYNLQGIPWKKYSTVIKDVKDGIADIAIGSVTLVDNIIDHAEATVPYASLVERWYVPCPIQHDRFDKFVHIFDKWTWCMQSTIYVLFVIVLWIGNKVTLQDTSSLNHFSNCFSYIFSISTALSVKQKPTSSILRTIFLLCVWYYYVHNIIFQSFFTTWLIDPGLKKQISNFEELMSSELEFDFKFDMDKTYMKHFNNHGFEIDKRRFKTCNTLQECFRRTIKYKNYSTLTVDVIAENFVAINYPNQKNVLCTIEDNLSTGHIVFLLGKNSIYYESFTKLTRRFVESGITSKRVEDFRDSLISTAEMLDKDEEDIKYFVFGLRQMIVPFALLLLGYVLAFLTFILEIMYHSLYCV</sequence>
<evidence type="ECO:0000256" key="4">
    <source>
        <dbReference type="ARBA" id="ARBA00022989"/>
    </source>
</evidence>
<dbReference type="SUPFAM" id="SSF53850">
    <property type="entry name" value="Periplasmic binding protein-like II"/>
    <property type="match status" value="1"/>
</dbReference>
<dbReference type="PANTHER" id="PTHR42643">
    <property type="entry name" value="IONOTROPIC RECEPTOR 20A-RELATED"/>
    <property type="match status" value="1"/>
</dbReference>
<dbReference type="InterPro" id="IPR052192">
    <property type="entry name" value="Insect_Ionotropic_Sensory_Rcpt"/>
</dbReference>
<evidence type="ECO:0000256" key="5">
    <source>
        <dbReference type="ARBA" id="ARBA00023136"/>
    </source>
</evidence>
<name>A0AAD7ZGY8_DIPPU</name>
<keyword evidence="2" id="KW-1003">Cell membrane</keyword>
<evidence type="ECO:0000256" key="8">
    <source>
        <dbReference type="SAM" id="Phobius"/>
    </source>
</evidence>
<dbReference type="GO" id="GO:0005886">
    <property type="term" value="C:plasma membrane"/>
    <property type="evidence" value="ECO:0007669"/>
    <property type="project" value="UniProtKB-SubCell"/>
</dbReference>
<keyword evidence="11" id="KW-1185">Reference proteome</keyword>
<evidence type="ECO:0000256" key="1">
    <source>
        <dbReference type="ARBA" id="ARBA00004651"/>
    </source>
</evidence>
<feature type="transmembrane region" description="Helical" evidence="8">
    <location>
        <begin position="414"/>
        <end position="438"/>
    </location>
</feature>
<gene>
    <name evidence="10" type="ORF">L9F63_024300</name>
</gene>
<reference evidence="10" key="1">
    <citation type="journal article" date="2023" name="IScience">
        <title>Live-bearing cockroach genome reveals convergent evolutionary mechanisms linked to viviparity in insects and beyond.</title>
        <authorList>
            <person name="Fouks B."/>
            <person name="Harrison M.C."/>
            <person name="Mikhailova A.A."/>
            <person name="Marchal E."/>
            <person name="English S."/>
            <person name="Carruthers M."/>
            <person name="Jennings E.C."/>
            <person name="Chiamaka E.L."/>
            <person name="Frigard R.A."/>
            <person name="Pippel M."/>
            <person name="Attardo G.M."/>
            <person name="Benoit J.B."/>
            <person name="Bornberg-Bauer E."/>
            <person name="Tobe S.S."/>
        </authorList>
    </citation>
    <scope>NUCLEOTIDE SEQUENCE</scope>
    <source>
        <strain evidence="10">Stay&amp;Tobe</strain>
    </source>
</reference>
<dbReference type="AlphaFoldDB" id="A0AAD7ZGY8"/>